<keyword evidence="1" id="KW-0812">Transmembrane</keyword>
<keyword evidence="1" id="KW-1133">Transmembrane helix</keyword>
<dbReference type="AlphaFoldDB" id="K6W538"/>
<evidence type="ECO:0000313" key="2">
    <source>
        <dbReference type="EMBL" id="GAB88786.1"/>
    </source>
</evidence>
<gene>
    <name evidence="2" type="ORF">GORHZ_040_00190</name>
</gene>
<keyword evidence="3" id="KW-1185">Reference proteome</keyword>
<sequence length="277" mass="29211">MARHPSAAAGSARVCASAAEASRASRLLIQVAHASDDVHTVKYRYRRWFGVASLGRAGRSVRMAARSEHPSRARRVLSIVIAVLSVAIVGLIVMGLPGGCCTFSSVDSPLPNGEGIVNNDRPLTSDQAYRVTTAGSTIIKSMVDPILALGFRPQKVTPPSERWSGCQAAHLQIYSDGKDNGAKYAAVVRFESAGYVPFSALEHALAAVPGVTLQGASGESGVFTVSVHRSTSNPRFAAVQVVSPCYFIRKIRGNGSVSSDDVALVTGFLSRELVLSS</sequence>
<accession>K6W538</accession>
<keyword evidence="1" id="KW-0472">Membrane</keyword>
<protein>
    <submittedName>
        <fullName evidence="2">Uncharacterized protein</fullName>
    </submittedName>
</protein>
<proteinExistence type="predicted"/>
<organism evidence="2 3">
    <name type="scientific">Gordonia rhizosphera NBRC 16068</name>
    <dbReference type="NCBI Taxonomy" id="1108045"/>
    <lineage>
        <taxon>Bacteria</taxon>
        <taxon>Bacillati</taxon>
        <taxon>Actinomycetota</taxon>
        <taxon>Actinomycetes</taxon>
        <taxon>Mycobacteriales</taxon>
        <taxon>Gordoniaceae</taxon>
        <taxon>Gordonia</taxon>
    </lineage>
</organism>
<evidence type="ECO:0000256" key="1">
    <source>
        <dbReference type="SAM" id="Phobius"/>
    </source>
</evidence>
<name>K6W538_9ACTN</name>
<feature type="transmembrane region" description="Helical" evidence="1">
    <location>
        <begin position="76"/>
        <end position="96"/>
    </location>
</feature>
<dbReference type="Proteomes" id="UP000008363">
    <property type="component" value="Unassembled WGS sequence"/>
</dbReference>
<evidence type="ECO:0000313" key="3">
    <source>
        <dbReference type="Proteomes" id="UP000008363"/>
    </source>
</evidence>
<comment type="caution">
    <text evidence="2">The sequence shown here is derived from an EMBL/GenBank/DDBJ whole genome shotgun (WGS) entry which is preliminary data.</text>
</comment>
<reference evidence="2 3" key="1">
    <citation type="submission" date="2012-08" db="EMBL/GenBank/DDBJ databases">
        <title>Whole genome shotgun sequence of Gordonia rhizosphera NBRC 16068.</title>
        <authorList>
            <person name="Takarada H."/>
            <person name="Isaki S."/>
            <person name="Hosoyama A."/>
            <person name="Tsuchikane K."/>
            <person name="Katsumata H."/>
            <person name="Baba S."/>
            <person name="Ohji S."/>
            <person name="Yamazaki S."/>
            <person name="Fujita N."/>
        </authorList>
    </citation>
    <scope>NUCLEOTIDE SEQUENCE [LARGE SCALE GENOMIC DNA]</scope>
    <source>
        <strain evidence="2 3">NBRC 16068</strain>
    </source>
</reference>
<dbReference type="STRING" id="1108045.GORHZ_040_00190"/>
<dbReference type="EMBL" id="BAHC01000040">
    <property type="protein sequence ID" value="GAB88786.1"/>
    <property type="molecule type" value="Genomic_DNA"/>
</dbReference>